<keyword evidence="2 6" id="KW-0378">Hydrolase</keyword>
<dbReference type="PANTHER" id="PTHR11070">
    <property type="entry name" value="UVRD / RECB / PCRA DNA HELICASE FAMILY MEMBER"/>
    <property type="match status" value="1"/>
</dbReference>
<evidence type="ECO:0000256" key="5">
    <source>
        <dbReference type="ARBA" id="ARBA00034923"/>
    </source>
</evidence>
<evidence type="ECO:0000313" key="8">
    <source>
        <dbReference type="EMBL" id="SDQ71717.1"/>
    </source>
</evidence>
<dbReference type="Gene3D" id="3.40.50.300">
    <property type="entry name" value="P-loop containing nucleotide triphosphate hydrolases"/>
    <property type="match status" value="2"/>
</dbReference>
<evidence type="ECO:0000256" key="6">
    <source>
        <dbReference type="PROSITE-ProRule" id="PRU00560"/>
    </source>
</evidence>
<keyword evidence="1 6" id="KW-0547">Nucleotide-binding</keyword>
<dbReference type="InterPro" id="IPR014016">
    <property type="entry name" value="UvrD-like_ATP-bd"/>
</dbReference>
<dbReference type="PANTHER" id="PTHR11070:SF2">
    <property type="entry name" value="ATP-DEPENDENT DNA HELICASE SRS2"/>
    <property type="match status" value="1"/>
</dbReference>
<evidence type="ECO:0000256" key="1">
    <source>
        <dbReference type="ARBA" id="ARBA00022741"/>
    </source>
</evidence>
<keyword evidence="4 6" id="KW-0067">ATP-binding</keyword>
<proteinExistence type="predicted"/>
<evidence type="ECO:0000256" key="3">
    <source>
        <dbReference type="ARBA" id="ARBA00022806"/>
    </source>
</evidence>
<feature type="binding site" evidence="6">
    <location>
        <begin position="38"/>
        <end position="45"/>
    </location>
    <ligand>
        <name>ATP</name>
        <dbReference type="ChEBI" id="CHEBI:30616"/>
    </ligand>
</feature>
<dbReference type="Proteomes" id="UP000183471">
    <property type="component" value="Unassembled WGS sequence"/>
</dbReference>
<reference evidence="8 9" key="1">
    <citation type="submission" date="2016-10" db="EMBL/GenBank/DDBJ databases">
        <authorList>
            <person name="Varghese N."/>
            <person name="Submissions S."/>
        </authorList>
    </citation>
    <scope>NUCLEOTIDE SEQUENCE [LARGE SCALE GENOMIC DNA]</scope>
    <source>
        <strain evidence="8 9">Nl1</strain>
    </source>
</reference>
<dbReference type="Pfam" id="PF13245">
    <property type="entry name" value="AAA_19"/>
    <property type="match status" value="1"/>
</dbReference>
<organism evidence="8 9">
    <name type="scientific">Nitrosospira multiformis</name>
    <dbReference type="NCBI Taxonomy" id="1231"/>
    <lineage>
        <taxon>Bacteria</taxon>
        <taxon>Pseudomonadati</taxon>
        <taxon>Pseudomonadota</taxon>
        <taxon>Betaproteobacteria</taxon>
        <taxon>Nitrosomonadales</taxon>
        <taxon>Nitrosomonadaceae</taxon>
        <taxon>Nitrosospira</taxon>
    </lineage>
</organism>
<sequence length="639" mass="72383">MLEVALAVDDGNNIDAKVDTEISTCLGQKPPKSFFLFAGAGSGKTRSLVQALRFIQKSHSRRLRLHGQRVGVITYTNKACGEITHRIGFDPLVEVSTIHSFVWTLIQGFDEDIKAWLKVELESEIADLKDKQAKGRGGKANIDREKSIEAKTRRLATLPDIPKFTYNPNGDNRGRDSLNHSEVVKIASAFLSEKPTMQRLLITRFPMLLIDESQDTNKMLMEAFLSVQEKYSAEFQLGLFGDTMQRIYADGKVDLGHNLPADWATPTKKMNHRCPKRVITLINNLRADVDNQEQIPRTDAEEGIVRFFILRADIADKMTAEKLIAEKMATIANDATWNKPEEVKTLILEHHMAAKRMGFYEMYEPLYRDDTLRIGLLDGTLSGLKFFVNRVLPLVEAKKGNDSFIVASIVRKHSPLLSKTTLKAAGDKQSMQIQKAREAVDALWSLWKENKTPRFIDILRNVTATGLFEIPESLQPIAVRSDEEQKLAEAEIARKMAANDREDETILDNWDQFLLTSFEQAKPYVNYVTGKASFDTHQGVKGLQFPRVMVIIDDSAARGFLFSYDKLFGVKERTRNDFDNEKLGKETGIARTRRLFYVTCSRSEESLAIVAYSDYPQRVSENVINRGWFAESEVEIISV</sequence>
<dbReference type="InterPro" id="IPR000212">
    <property type="entry name" value="DNA_helicase_UvrD/REP"/>
</dbReference>
<accession>A0ABY0TEQ7</accession>
<dbReference type="RefSeq" id="WP_081346710.1">
    <property type="nucleotide sequence ID" value="NZ_FNKY01000001.1"/>
</dbReference>
<evidence type="ECO:0000256" key="2">
    <source>
        <dbReference type="ARBA" id="ARBA00022801"/>
    </source>
</evidence>
<feature type="domain" description="UvrD-like helicase ATP-binding" evidence="7">
    <location>
        <begin position="17"/>
        <end position="288"/>
    </location>
</feature>
<dbReference type="InterPro" id="IPR027417">
    <property type="entry name" value="P-loop_NTPase"/>
</dbReference>
<evidence type="ECO:0000313" key="9">
    <source>
        <dbReference type="Proteomes" id="UP000183471"/>
    </source>
</evidence>
<dbReference type="SUPFAM" id="SSF52540">
    <property type="entry name" value="P-loop containing nucleoside triphosphate hydrolases"/>
    <property type="match status" value="1"/>
</dbReference>
<dbReference type="EMBL" id="FNKY01000001">
    <property type="protein sequence ID" value="SDQ71717.1"/>
    <property type="molecule type" value="Genomic_DNA"/>
</dbReference>
<name>A0ABY0TEQ7_9PROT</name>
<gene>
    <name evidence="8" type="ORF">SAMN05216402_1994</name>
</gene>
<evidence type="ECO:0000256" key="4">
    <source>
        <dbReference type="ARBA" id="ARBA00022840"/>
    </source>
</evidence>
<keyword evidence="9" id="KW-1185">Reference proteome</keyword>
<evidence type="ECO:0000259" key="7">
    <source>
        <dbReference type="PROSITE" id="PS51198"/>
    </source>
</evidence>
<dbReference type="PROSITE" id="PS51198">
    <property type="entry name" value="UVRD_HELICASE_ATP_BIND"/>
    <property type="match status" value="1"/>
</dbReference>
<comment type="caution">
    <text evidence="8">The sequence shown here is derived from an EMBL/GenBank/DDBJ whole genome shotgun (WGS) entry which is preliminary data.</text>
</comment>
<dbReference type="GO" id="GO:0004386">
    <property type="term" value="F:helicase activity"/>
    <property type="evidence" value="ECO:0007669"/>
    <property type="project" value="UniProtKB-KW"/>
</dbReference>
<keyword evidence="3 6" id="KW-0347">Helicase</keyword>
<protein>
    <recommendedName>
        <fullName evidence="5">DNA 3'-5' helicase II</fullName>
    </recommendedName>
</protein>